<proteinExistence type="predicted"/>
<dbReference type="Proteomes" id="UP001234297">
    <property type="component" value="Chromosome 6"/>
</dbReference>
<name>A0ACC2KZ73_PERAE</name>
<comment type="caution">
    <text evidence="1">The sequence shown here is derived from an EMBL/GenBank/DDBJ whole genome shotgun (WGS) entry which is preliminary data.</text>
</comment>
<accession>A0ACC2KZ73</accession>
<sequence>MSDISKTKLERARERLGKHKKRIYRTLKDVTTTNPNPQQQQSQSSEKHQKRFNTSTPFHSFSISLSLPTSRGSLPSAPRFSTEFDSARANYRRDRDFQIRIEGICRVLVTSLERNTIFRRD</sequence>
<reference evidence="1 2" key="1">
    <citation type="journal article" date="2022" name="Hortic Res">
        <title>A haplotype resolved chromosomal level avocado genome allows analysis of novel avocado genes.</title>
        <authorList>
            <person name="Nath O."/>
            <person name="Fletcher S.J."/>
            <person name="Hayward A."/>
            <person name="Shaw L.M."/>
            <person name="Masouleh A.K."/>
            <person name="Furtado A."/>
            <person name="Henry R.J."/>
            <person name="Mitter N."/>
        </authorList>
    </citation>
    <scope>NUCLEOTIDE SEQUENCE [LARGE SCALE GENOMIC DNA]</scope>
    <source>
        <strain evidence="2">cv. Hass</strain>
    </source>
</reference>
<keyword evidence="2" id="KW-1185">Reference proteome</keyword>
<protein>
    <submittedName>
        <fullName evidence="1">Uncharacterized protein</fullName>
    </submittedName>
</protein>
<gene>
    <name evidence="1" type="ORF">MRB53_019672</name>
</gene>
<organism evidence="1 2">
    <name type="scientific">Persea americana</name>
    <name type="common">Avocado</name>
    <dbReference type="NCBI Taxonomy" id="3435"/>
    <lineage>
        <taxon>Eukaryota</taxon>
        <taxon>Viridiplantae</taxon>
        <taxon>Streptophyta</taxon>
        <taxon>Embryophyta</taxon>
        <taxon>Tracheophyta</taxon>
        <taxon>Spermatophyta</taxon>
        <taxon>Magnoliopsida</taxon>
        <taxon>Magnoliidae</taxon>
        <taxon>Laurales</taxon>
        <taxon>Lauraceae</taxon>
        <taxon>Persea</taxon>
    </lineage>
</organism>
<evidence type="ECO:0000313" key="1">
    <source>
        <dbReference type="EMBL" id="KAJ8626365.1"/>
    </source>
</evidence>
<dbReference type="EMBL" id="CM056814">
    <property type="protein sequence ID" value="KAJ8626365.1"/>
    <property type="molecule type" value="Genomic_DNA"/>
</dbReference>
<evidence type="ECO:0000313" key="2">
    <source>
        <dbReference type="Proteomes" id="UP001234297"/>
    </source>
</evidence>